<gene>
    <name evidence="2" type="ORF">CVT25_015003</name>
</gene>
<feature type="compositionally biased region" description="Polar residues" evidence="1">
    <location>
        <begin position="819"/>
        <end position="828"/>
    </location>
</feature>
<feature type="compositionally biased region" description="Basic and acidic residues" evidence="1">
    <location>
        <begin position="300"/>
        <end position="314"/>
    </location>
</feature>
<feature type="compositionally biased region" description="Acidic residues" evidence="1">
    <location>
        <begin position="339"/>
        <end position="378"/>
    </location>
</feature>
<organism evidence="2 3">
    <name type="scientific">Psilocybe cyanescens</name>
    <dbReference type="NCBI Taxonomy" id="93625"/>
    <lineage>
        <taxon>Eukaryota</taxon>
        <taxon>Fungi</taxon>
        <taxon>Dikarya</taxon>
        <taxon>Basidiomycota</taxon>
        <taxon>Agaricomycotina</taxon>
        <taxon>Agaricomycetes</taxon>
        <taxon>Agaricomycetidae</taxon>
        <taxon>Agaricales</taxon>
        <taxon>Agaricineae</taxon>
        <taxon>Strophariaceae</taxon>
        <taxon>Psilocybe</taxon>
    </lineage>
</organism>
<feature type="region of interest" description="Disordered" evidence="1">
    <location>
        <begin position="97"/>
        <end position="171"/>
    </location>
</feature>
<feature type="region of interest" description="Disordered" evidence="1">
    <location>
        <begin position="746"/>
        <end position="861"/>
    </location>
</feature>
<sequence length="861" mass="92904">MSNNTIFANSDALVGCMLHLENLIQKGAKNGNILEVFKAQKASLRNVLIVKEDGLFKETIEAHHHLFFWTPVYEYYSIHANPDFNPAQFEAKYKNRAEPKEQQHAETGYAAESAGGGMEGEKQKEGASQSREVVQGGTRVEKNRSAARAGVGHGTGTERRSGGEVAGASAVPIPVPVRPRVAQVMQPNTNPIKSKATRPGPQEASGSKGPQKASGSKPRPKSKTTQVRGNIPALSTGMRHHLLALQMFDMPEPASSHTFRHIASPPRPTAPQRIRPPSIELSRMTITPNVKRASQVLHSVGEDKEMHDGADSGRDILSGNTKPASDAALGKKRKRSIEPMEEEDEDDNAEGEDDKGDDPSENDEDEDDEDDDDEDDDDPHVTKALPGSRRLRGTAADQPTRPPPKRSNRAYAVTCLRCKRRKLDCMQVEGRKSGGSCFYCTLTHTACRTGLENDGKKDKGKGKGKGKGNATQAEGKGAAEMLAAKRARMDGVSGIAFNTALADITAEDIERWRALDNTVPRLEDRIEKLEEEVARHKKATDKAREQVHKNADVIQKFDDKIGDLCNAVAELEGRVARLQRQVPSARTATTLSAANSGSGVNSSSAATTVIDPRPHSPLITTLPLETVAETVKPQSLPPSMQIMPDTMTHPTALELRVGPTAHTAITAPESVPVVPLPPITFATDIPSSVPQESVRPALIPDTYLHRKFDPNRPSHGCIYHNVTGAVIWRYNPGPATVPASAIEDVDMGQREGPPPETTFAGDEMQTDDDQQPKSPPRREHSTPAQSSVGSQPSLPIATSSSEGYCSWPPLASRSGADSAPSTSTGDSQTVVVITRRPTPVSPLSHRSALVDHDSGDDMDAE</sequence>
<dbReference type="Proteomes" id="UP000283269">
    <property type="component" value="Unassembled WGS sequence"/>
</dbReference>
<feature type="compositionally biased region" description="Low complexity" evidence="1">
    <location>
        <begin position="592"/>
        <end position="609"/>
    </location>
</feature>
<comment type="caution">
    <text evidence="2">The sequence shown here is derived from an EMBL/GenBank/DDBJ whole genome shotgun (WGS) entry which is preliminary data.</text>
</comment>
<feature type="compositionally biased region" description="Low complexity" evidence="1">
    <location>
        <begin position="829"/>
        <end position="838"/>
    </location>
</feature>
<feature type="region of interest" description="Disordered" evidence="1">
    <location>
        <begin position="255"/>
        <end position="287"/>
    </location>
</feature>
<feature type="region of interest" description="Disordered" evidence="1">
    <location>
        <begin position="585"/>
        <end position="616"/>
    </location>
</feature>
<dbReference type="InParanoid" id="A0A409XAD4"/>
<proteinExistence type="predicted"/>
<name>A0A409XAD4_PSICY</name>
<dbReference type="EMBL" id="NHYD01002212">
    <property type="protein sequence ID" value="PPQ87758.1"/>
    <property type="molecule type" value="Genomic_DNA"/>
</dbReference>
<evidence type="ECO:0000256" key="1">
    <source>
        <dbReference type="SAM" id="MobiDB-lite"/>
    </source>
</evidence>
<feature type="compositionally biased region" description="Polar residues" evidence="1">
    <location>
        <begin position="782"/>
        <end position="803"/>
    </location>
</feature>
<reference evidence="2 3" key="1">
    <citation type="journal article" date="2018" name="Evol. Lett.">
        <title>Horizontal gene cluster transfer increased hallucinogenic mushroom diversity.</title>
        <authorList>
            <person name="Reynolds H.T."/>
            <person name="Vijayakumar V."/>
            <person name="Gluck-Thaler E."/>
            <person name="Korotkin H.B."/>
            <person name="Matheny P.B."/>
            <person name="Slot J.C."/>
        </authorList>
    </citation>
    <scope>NUCLEOTIDE SEQUENCE [LARGE SCALE GENOMIC DNA]</scope>
    <source>
        <strain evidence="2 3">2631</strain>
    </source>
</reference>
<keyword evidence="3" id="KW-1185">Reference proteome</keyword>
<evidence type="ECO:0000313" key="3">
    <source>
        <dbReference type="Proteomes" id="UP000283269"/>
    </source>
</evidence>
<dbReference type="Gene3D" id="1.20.5.170">
    <property type="match status" value="1"/>
</dbReference>
<dbReference type="AlphaFoldDB" id="A0A409XAD4"/>
<evidence type="ECO:0000313" key="2">
    <source>
        <dbReference type="EMBL" id="PPQ87758.1"/>
    </source>
</evidence>
<feature type="region of interest" description="Disordered" evidence="1">
    <location>
        <begin position="300"/>
        <end position="408"/>
    </location>
</feature>
<feature type="region of interest" description="Disordered" evidence="1">
    <location>
        <begin position="450"/>
        <end position="473"/>
    </location>
</feature>
<feature type="region of interest" description="Disordered" evidence="1">
    <location>
        <begin position="186"/>
        <end position="234"/>
    </location>
</feature>
<evidence type="ECO:0008006" key="4">
    <source>
        <dbReference type="Google" id="ProtNLM"/>
    </source>
</evidence>
<accession>A0A409XAD4</accession>
<protein>
    <recommendedName>
        <fullName evidence="4">Zn(2)-C6 fungal-type domain-containing protein</fullName>
    </recommendedName>
</protein>